<dbReference type="RefSeq" id="XP_030979243.1">
    <property type="nucleotide sequence ID" value="XM_031128223.1"/>
</dbReference>
<reference evidence="3 4" key="1">
    <citation type="journal article" date="2019" name="Mol. Biol. Evol.">
        <title>Blast fungal genomes show frequent chromosomal changes, gene gains and losses, and effector gene turnover.</title>
        <authorList>
            <person name="Gomez Luciano L.B."/>
            <person name="Jason Tsai I."/>
            <person name="Chuma I."/>
            <person name="Tosa Y."/>
            <person name="Chen Y.H."/>
            <person name="Li J.Y."/>
            <person name="Li M.Y."/>
            <person name="Jade Lu M.Y."/>
            <person name="Nakayashiki H."/>
            <person name="Li W.H."/>
        </authorList>
    </citation>
    <scope>NUCLEOTIDE SEQUENCE [LARGE SCALE GENOMIC DNA]</scope>
    <source>
        <strain evidence="3 4">NI907</strain>
    </source>
</reference>
<protein>
    <submittedName>
        <fullName evidence="4">Uncharacterized protein</fullName>
    </submittedName>
</protein>
<dbReference type="InterPro" id="IPR025066">
    <property type="entry name" value="CCDC174-like"/>
</dbReference>
<organism evidence="3 4">
    <name type="scientific">Pyricularia grisea</name>
    <name type="common">Crabgrass-specific blast fungus</name>
    <name type="synonym">Magnaporthe grisea</name>
    <dbReference type="NCBI Taxonomy" id="148305"/>
    <lineage>
        <taxon>Eukaryota</taxon>
        <taxon>Fungi</taxon>
        <taxon>Dikarya</taxon>
        <taxon>Ascomycota</taxon>
        <taxon>Pezizomycotina</taxon>
        <taxon>Sordariomycetes</taxon>
        <taxon>Sordariomycetidae</taxon>
        <taxon>Magnaporthales</taxon>
        <taxon>Pyriculariaceae</taxon>
        <taxon>Pyricularia</taxon>
    </lineage>
</organism>
<feature type="region of interest" description="Disordered" evidence="2">
    <location>
        <begin position="156"/>
        <end position="198"/>
    </location>
</feature>
<feature type="region of interest" description="Disordered" evidence="2">
    <location>
        <begin position="1"/>
        <end position="117"/>
    </location>
</feature>
<feature type="compositionally biased region" description="Basic and acidic residues" evidence="2">
    <location>
        <begin position="57"/>
        <end position="66"/>
    </location>
</feature>
<gene>
    <name evidence="4" type="ORF">PgNI_08224</name>
</gene>
<feature type="compositionally biased region" description="Basic and acidic residues" evidence="2">
    <location>
        <begin position="105"/>
        <end position="117"/>
    </location>
</feature>
<keyword evidence="3" id="KW-1185">Reference proteome</keyword>
<feature type="compositionally biased region" description="Basic and acidic residues" evidence="2">
    <location>
        <begin position="294"/>
        <end position="351"/>
    </location>
</feature>
<dbReference type="Proteomes" id="UP000515153">
    <property type="component" value="Chromosome V"/>
</dbReference>
<reference evidence="4" key="3">
    <citation type="submission" date="2025-08" db="UniProtKB">
        <authorList>
            <consortium name="RefSeq"/>
        </authorList>
    </citation>
    <scope>IDENTIFICATION</scope>
    <source>
        <strain evidence="4">NI907</strain>
    </source>
</reference>
<evidence type="ECO:0000256" key="2">
    <source>
        <dbReference type="SAM" id="MobiDB-lite"/>
    </source>
</evidence>
<dbReference type="GO" id="GO:0005634">
    <property type="term" value="C:nucleus"/>
    <property type="evidence" value="ECO:0007669"/>
    <property type="project" value="TreeGrafter"/>
</dbReference>
<dbReference type="Pfam" id="PF13300">
    <property type="entry name" value="DUF4078"/>
    <property type="match status" value="1"/>
</dbReference>
<evidence type="ECO:0000256" key="1">
    <source>
        <dbReference type="ARBA" id="ARBA00023054"/>
    </source>
</evidence>
<feature type="compositionally biased region" description="Low complexity" evidence="2">
    <location>
        <begin position="22"/>
        <end position="56"/>
    </location>
</feature>
<proteinExistence type="predicted"/>
<evidence type="ECO:0000313" key="4">
    <source>
        <dbReference type="RefSeq" id="XP_030979243.1"/>
    </source>
</evidence>
<dbReference type="KEGG" id="pgri:PgNI_08224"/>
<feature type="compositionally biased region" description="Basic and acidic residues" evidence="2">
    <location>
        <begin position="376"/>
        <end position="393"/>
    </location>
</feature>
<dbReference type="AlphaFoldDB" id="A0A6P8AWF1"/>
<name>A0A6P8AWF1_PYRGI</name>
<keyword evidence="1" id="KW-0175">Coiled coil</keyword>
<accession>A0A6P8AWF1</accession>
<sequence length="410" mass="45592">MPQDPNLYGRPAPKRQRKEMDLSSSLSFAAQMSSLLQKPGQPSSSSSSKPRPSKTSEIFKTKRHTSDASTTNDKTRPGRAATTTTTTTSNKKDKLRLRSPTGTYDSERDREAARLNMEEKARRYAAMKRGDYIPSSNSDRAPLVDFDRKWAEKHLDEAGNRIEDDTSSSASSSDDDDDNNNNDTELVTYTDEFGRARRVTTAQARRLEQRARSGLAAAADLVEMSARPAAPQGLIFGDAIQGEAFAAADADAMESLARKRDRSATPPPATHYDARQEMRGRGVGFYSFTAGDEEARRREMEGLEAERRETERVRAEREEKARARREDAERRRREIEERRREVGEKRAKKLAESFLDGLGMDLGASGVADAGATVDFESKRQKDGETRNSDSHQPDGASRLGDGTEADDKK</sequence>
<feature type="region of interest" description="Disordered" evidence="2">
    <location>
        <begin position="294"/>
        <end position="410"/>
    </location>
</feature>
<dbReference type="PANTHER" id="PTHR15885">
    <property type="entry name" value="COILED-COIL DOMAIN-CONTAINING PROTEIN 174"/>
    <property type="match status" value="1"/>
</dbReference>
<dbReference type="GeneID" id="41963132"/>
<reference evidence="4" key="2">
    <citation type="submission" date="2019-10" db="EMBL/GenBank/DDBJ databases">
        <authorList>
            <consortium name="NCBI Genome Project"/>
        </authorList>
    </citation>
    <scope>NUCLEOTIDE SEQUENCE</scope>
    <source>
        <strain evidence="4">NI907</strain>
    </source>
</reference>
<dbReference type="PANTHER" id="PTHR15885:SF1">
    <property type="entry name" value="COILED-COIL DOMAIN-CONTAINING PROTEIN 174"/>
    <property type="match status" value="1"/>
</dbReference>
<feature type="region of interest" description="Disordered" evidence="2">
    <location>
        <begin position="256"/>
        <end position="278"/>
    </location>
</feature>
<evidence type="ECO:0000313" key="3">
    <source>
        <dbReference type="Proteomes" id="UP000515153"/>
    </source>
</evidence>